<evidence type="ECO:0000313" key="1">
    <source>
        <dbReference type="EMBL" id="JAE29760.1"/>
    </source>
</evidence>
<reference evidence="1" key="1">
    <citation type="submission" date="2014-09" db="EMBL/GenBank/DDBJ databases">
        <authorList>
            <person name="Magalhaes I.L.F."/>
            <person name="Oliveira U."/>
            <person name="Santos F.R."/>
            <person name="Vidigal T.H.D.A."/>
            <person name="Brescovit A.D."/>
            <person name="Santos A.J."/>
        </authorList>
    </citation>
    <scope>NUCLEOTIDE SEQUENCE</scope>
    <source>
        <tissue evidence="1">Shoot tissue taken approximately 20 cm above the soil surface</tissue>
    </source>
</reference>
<reference evidence="1" key="2">
    <citation type="journal article" date="2015" name="Data Brief">
        <title>Shoot transcriptome of the giant reed, Arundo donax.</title>
        <authorList>
            <person name="Barrero R.A."/>
            <person name="Guerrero F.D."/>
            <person name="Moolhuijzen P."/>
            <person name="Goolsby J.A."/>
            <person name="Tidwell J."/>
            <person name="Bellgard S.E."/>
            <person name="Bellgard M.I."/>
        </authorList>
    </citation>
    <scope>NUCLEOTIDE SEQUENCE</scope>
    <source>
        <tissue evidence="1">Shoot tissue taken approximately 20 cm above the soil surface</tissue>
    </source>
</reference>
<sequence length="33" mass="3971">MHNALIHKKMFKFQSISDTSMNISLWIVHQMPR</sequence>
<organism evidence="1">
    <name type="scientific">Arundo donax</name>
    <name type="common">Giant reed</name>
    <name type="synonym">Donax arundinaceus</name>
    <dbReference type="NCBI Taxonomy" id="35708"/>
    <lineage>
        <taxon>Eukaryota</taxon>
        <taxon>Viridiplantae</taxon>
        <taxon>Streptophyta</taxon>
        <taxon>Embryophyta</taxon>
        <taxon>Tracheophyta</taxon>
        <taxon>Spermatophyta</taxon>
        <taxon>Magnoliopsida</taxon>
        <taxon>Liliopsida</taxon>
        <taxon>Poales</taxon>
        <taxon>Poaceae</taxon>
        <taxon>PACMAD clade</taxon>
        <taxon>Arundinoideae</taxon>
        <taxon>Arundineae</taxon>
        <taxon>Arundo</taxon>
    </lineage>
</organism>
<name>A0A0A9GXP7_ARUDO</name>
<accession>A0A0A9GXP7</accession>
<proteinExistence type="predicted"/>
<dbReference type="EMBL" id="GBRH01168136">
    <property type="protein sequence ID" value="JAE29760.1"/>
    <property type="molecule type" value="Transcribed_RNA"/>
</dbReference>
<protein>
    <submittedName>
        <fullName evidence="1">Uncharacterized protein</fullName>
    </submittedName>
</protein>
<dbReference type="AlphaFoldDB" id="A0A0A9GXP7"/>